<dbReference type="Proteomes" id="UP001359559">
    <property type="component" value="Unassembled WGS sequence"/>
</dbReference>
<keyword evidence="4" id="KW-0539">Nucleus</keyword>
<comment type="caution">
    <text evidence="6">The sequence shown here is derived from an EMBL/GenBank/DDBJ whole genome shotgun (WGS) entry which is preliminary data.</text>
</comment>
<dbReference type="Pfam" id="PF02365">
    <property type="entry name" value="NAM"/>
    <property type="match status" value="1"/>
</dbReference>
<dbReference type="AlphaFoldDB" id="A0AAN9K7Q3"/>
<evidence type="ECO:0000256" key="4">
    <source>
        <dbReference type="ARBA" id="ARBA00023242"/>
    </source>
</evidence>
<protein>
    <recommendedName>
        <fullName evidence="5">NAC domain-containing protein</fullName>
    </recommendedName>
</protein>
<organism evidence="6 7">
    <name type="scientific">Clitoria ternatea</name>
    <name type="common">Butterfly pea</name>
    <dbReference type="NCBI Taxonomy" id="43366"/>
    <lineage>
        <taxon>Eukaryota</taxon>
        <taxon>Viridiplantae</taxon>
        <taxon>Streptophyta</taxon>
        <taxon>Embryophyta</taxon>
        <taxon>Tracheophyta</taxon>
        <taxon>Spermatophyta</taxon>
        <taxon>Magnoliopsida</taxon>
        <taxon>eudicotyledons</taxon>
        <taxon>Gunneridae</taxon>
        <taxon>Pentapetalae</taxon>
        <taxon>rosids</taxon>
        <taxon>fabids</taxon>
        <taxon>Fabales</taxon>
        <taxon>Fabaceae</taxon>
        <taxon>Papilionoideae</taxon>
        <taxon>50 kb inversion clade</taxon>
        <taxon>NPAAA clade</taxon>
        <taxon>indigoferoid/millettioid clade</taxon>
        <taxon>Phaseoleae</taxon>
        <taxon>Clitoria</taxon>
    </lineage>
</organism>
<evidence type="ECO:0000313" key="6">
    <source>
        <dbReference type="EMBL" id="KAK7311323.1"/>
    </source>
</evidence>
<keyword evidence="1" id="KW-0805">Transcription regulation</keyword>
<reference evidence="6 7" key="1">
    <citation type="submission" date="2024-01" db="EMBL/GenBank/DDBJ databases">
        <title>The genomes of 5 underutilized Papilionoideae crops provide insights into root nodulation and disease resistance.</title>
        <authorList>
            <person name="Yuan L."/>
        </authorList>
    </citation>
    <scope>NUCLEOTIDE SEQUENCE [LARGE SCALE GENOMIC DNA]</scope>
    <source>
        <strain evidence="6">LY-2023</strain>
        <tissue evidence="6">Leaf</tissue>
    </source>
</reference>
<keyword evidence="2" id="KW-0238">DNA-binding</keyword>
<evidence type="ECO:0000256" key="1">
    <source>
        <dbReference type="ARBA" id="ARBA00023015"/>
    </source>
</evidence>
<evidence type="ECO:0000256" key="2">
    <source>
        <dbReference type="ARBA" id="ARBA00023125"/>
    </source>
</evidence>
<dbReference type="PROSITE" id="PS51005">
    <property type="entry name" value="NAC"/>
    <property type="match status" value="1"/>
</dbReference>
<dbReference type="InterPro" id="IPR003441">
    <property type="entry name" value="NAC-dom"/>
</dbReference>
<accession>A0AAN9K7Q3</accession>
<proteinExistence type="predicted"/>
<evidence type="ECO:0000256" key="3">
    <source>
        <dbReference type="ARBA" id="ARBA00023163"/>
    </source>
</evidence>
<dbReference type="GO" id="GO:0003677">
    <property type="term" value="F:DNA binding"/>
    <property type="evidence" value="ECO:0007669"/>
    <property type="project" value="UniProtKB-KW"/>
</dbReference>
<dbReference type="PANTHER" id="PTHR31719:SF43">
    <property type="entry name" value="NAC TRANSCRIPTION FACTOR 56"/>
    <property type="match status" value="1"/>
</dbReference>
<keyword evidence="7" id="KW-1185">Reference proteome</keyword>
<dbReference type="Gene3D" id="2.170.150.80">
    <property type="entry name" value="NAC domain"/>
    <property type="match status" value="1"/>
</dbReference>
<dbReference type="GO" id="GO:0006355">
    <property type="term" value="P:regulation of DNA-templated transcription"/>
    <property type="evidence" value="ECO:0007669"/>
    <property type="project" value="InterPro"/>
</dbReference>
<gene>
    <name evidence="6" type="ORF">RJT34_09383</name>
</gene>
<keyword evidence="3" id="KW-0804">Transcription</keyword>
<sequence>MEKLRLPVGYKFHPTDDVLVGYYLKKKVFAQPLPPQLIPDYDVYQAEPWSLPGGGKLYCDMKYFFYQTSSRLFENPDVRVVVNGQWRCDEKNKHIMLPENRHLIGKQNTFVFWKASSNNNRFIKTNWVMNEFHLAPMSDPSQLSAWAVYRIFQKDVKKGKKGVRIIRGEGSTSNRNDGEDVQPSIIDFTVDSGSLSGPPPPVSP</sequence>
<dbReference type="InterPro" id="IPR036093">
    <property type="entry name" value="NAC_dom_sf"/>
</dbReference>
<feature type="domain" description="NAC" evidence="5">
    <location>
        <begin position="6"/>
        <end position="154"/>
    </location>
</feature>
<dbReference type="EMBL" id="JAYKXN010000002">
    <property type="protein sequence ID" value="KAK7311323.1"/>
    <property type="molecule type" value="Genomic_DNA"/>
</dbReference>
<dbReference type="SUPFAM" id="SSF101941">
    <property type="entry name" value="NAC domain"/>
    <property type="match status" value="1"/>
</dbReference>
<evidence type="ECO:0000313" key="7">
    <source>
        <dbReference type="Proteomes" id="UP001359559"/>
    </source>
</evidence>
<dbReference type="PANTHER" id="PTHR31719">
    <property type="entry name" value="NAC TRANSCRIPTION FACTOR 56"/>
    <property type="match status" value="1"/>
</dbReference>
<evidence type="ECO:0000259" key="5">
    <source>
        <dbReference type="PROSITE" id="PS51005"/>
    </source>
</evidence>
<name>A0AAN9K7Q3_CLITE</name>